<feature type="compositionally biased region" description="Basic and acidic residues" evidence="2">
    <location>
        <begin position="41"/>
        <end position="78"/>
    </location>
</feature>
<evidence type="ECO:0000313" key="3">
    <source>
        <dbReference type="EMBL" id="KAK7485935.1"/>
    </source>
</evidence>
<protein>
    <submittedName>
        <fullName evidence="3">Uncharacterized protein</fullName>
    </submittedName>
</protein>
<sequence length="138" mass="16799">MTFHRQTFIQRVLEPKERGSVQRRSPWRFVEQRNQRRGRYRERTKERSLLMSKRGDVEDNERDTARSLVEKEKGARSERNSLLWDQLEAENERRNLLLRKEKAEKEMQLWLELLDESKKRKLEDVLHGRALNGEPQKD</sequence>
<feature type="region of interest" description="Disordered" evidence="2">
    <location>
        <begin position="32"/>
        <end position="78"/>
    </location>
</feature>
<evidence type="ECO:0000313" key="4">
    <source>
        <dbReference type="Proteomes" id="UP001519460"/>
    </source>
</evidence>
<dbReference type="EMBL" id="JACVVK020000186">
    <property type="protein sequence ID" value="KAK7485935.1"/>
    <property type="molecule type" value="Genomic_DNA"/>
</dbReference>
<name>A0ABD0KG40_9CAEN</name>
<organism evidence="3 4">
    <name type="scientific">Batillaria attramentaria</name>
    <dbReference type="NCBI Taxonomy" id="370345"/>
    <lineage>
        <taxon>Eukaryota</taxon>
        <taxon>Metazoa</taxon>
        <taxon>Spiralia</taxon>
        <taxon>Lophotrochozoa</taxon>
        <taxon>Mollusca</taxon>
        <taxon>Gastropoda</taxon>
        <taxon>Caenogastropoda</taxon>
        <taxon>Sorbeoconcha</taxon>
        <taxon>Cerithioidea</taxon>
        <taxon>Batillariidae</taxon>
        <taxon>Batillaria</taxon>
    </lineage>
</organism>
<evidence type="ECO:0000256" key="2">
    <source>
        <dbReference type="SAM" id="MobiDB-lite"/>
    </source>
</evidence>
<dbReference type="Proteomes" id="UP001519460">
    <property type="component" value="Unassembled WGS sequence"/>
</dbReference>
<keyword evidence="1" id="KW-0175">Coiled coil</keyword>
<keyword evidence="4" id="KW-1185">Reference proteome</keyword>
<accession>A0ABD0KG40</accession>
<evidence type="ECO:0000256" key="1">
    <source>
        <dbReference type="SAM" id="Coils"/>
    </source>
</evidence>
<gene>
    <name evidence="3" type="ORF">BaRGS_00022801</name>
</gene>
<feature type="coiled-coil region" evidence="1">
    <location>
        <begin position="86"/>
        <end position="120"/>
    </location>
</feature>
<comment type="caution">
    <text evidence="3">The sequence shown here is derived from an EMBL/GenBank/DDBJ whole genome shotgun (WGS) entry which is preliminary data.</text>
</comment>
<proteinExistence type="predicted"/>
<reference evidence="3 4" key="1">
    <citation type="journal article" date="2023" name="Sci. Data">
        <title>Genome assembly of the Korean intertidal mud-creeper Batillaria attramentaria.</title>
        <authorList>
            <person name="Patra A.K."/>
            <person name="Ho P.T."/>
            <person name="Jun S."/>
            <person name="Lee S.J."/>
            <person name="Kim Y."/>
            <person name="Won Y.J."/>
        </authorList>
    </citation>
    <scope>NUCLEOTIDE SEQUENCE [LARGE SCALE GENOMIC DNA]</scope>
    <source>
        <strain evidence="3">Wonlab-2016</strain>
    </source>
</reference>
<dbReference type="AlphaFoldDB" id="A0ABD0KG40"/>